<evidence type="ECO:0000313" key="1">
    <source>
        <dbReference type="EMBL" id="MPA72998.1"/>
    </source>
</evidence>
<gene>
    <name evidence="1" type="ORF">Din_042439</name>
</gene>
<reference evidence="1" key="1">
    <citation type="submission" date="2019-08" db="EMBL/GenBank/DDBJ databases">
        <title>Reference gene set and small RNA set construction with multiple tissues from Davidia involucrata Baill.</title>
        <authorList>
            <person name="Yang H."/>
            <person name="Zhou C."/>
            <person name="Li G."/>
            <person name="Wang J."/>
            <person name="Gao P."/>
            <person name="Wang M."/>
            <person name="Wang R."/>
            <person name="Zhao Y."/>
        </authorList>
    </citation>
    <scope>NUCLEOTIDE SEQUENCE</scope>
    <source>
        <tissue evidence="1">Mixed with DoveR01_LX</tissue>
    </source>
</reference>
<protein>
    <submittedName>
        <fullName evidence="1">Uncharacterized protein</fullName>
    </submittedName>
</protein>
<sequence>MASSVGVPVFTDTNLGTHIAMAIPPDITAGDFKRELEIAHLNCFPKLGKIRVHGLMVKRKSCFYHLPESLPIKHAFQGLKGTWFLHIEACPWGGFDKRGLSKCVAAEVRDHTFNGSDVADSLESEYCTTSTNKNSTKCKEKKRNVRRYPCLKAVLQEIIRTGHLSKKKKKRKRANKNHFLTYTVNGLQKEHLDRNEGVTADKRFGLLASRTEGEHAEKWNSNPMVENPSETLSETISVTCIIKKYFSDYDEVTSSSNVTSRATQNRPVEQLKTRADDNCSNIQVGAMPQFINKTPPRMLLFPSPTGPSSETSRDKLKRTEVGKRLVVASNYLRISARKQKPATGFCRSRGGKSVVPKSSSLVRSIVFEISGND</sequence>
<organism evidence="1">
    <name type="scientific">Davidia involucrata</name>
    <name type="common">Dove tree</name>
    <dbReference type="NCBI Taxonomy" id="16924"/>
    <lineage>
        <taxon>Eukaryota</taxon>
        <taxon>Viridiplantae</taxon>
        <taxon>Streptophyta</taxon>
        <taxon>Embryophyta</taxon>
        <taxon>Tracheophyta</taxon>
        <taxon>Spermatophyta</taxon>
        <taxon>Magnoliopsida</taxon>
        <taxon>eudicotyledons</taxon>
        <taxon>Gunneridae</taxon>
        <taxon>Pentapetalae</taxon>
        <taxon>asterids</taxon>
        <taxon>Cornales</taxon>
        <taxon>Nyssaceae</taxon>
        <taxon>Davidia</taxon>
    </lineage>
</organism>
<dbReference type="EMBL" id="GHES01042439">
    <property type="protein sequence ID" value="MPA72998.1"/>
    <property type="molecule type" value="Transcribed_RNA"/>
</dbReference>
<proteinExistence type="predicted"/>
<dbReference type="AlphaFoldDB" id="A0A5B7BWV2"/>
<name>A0A5B7BWV2_DAVIN</name>
<accession>A0A5B7BWV2</accession>